<sequence length="192" mass="21332">MFNSLAALPPSLYNIINYLAIDKSVEAENLWKMLKYNDYDALNKPNLTTSEKLDMLWRSGPQEKYSIFLTNLIEDALPQSKCVFKLYDYMVQPEGAYVSSVIYAFDFLYGGQMSLVEYNGIPVARGDVFINSILSVLNGVTIGGVGKLMLDDDLSRYCGAKSVVGNQKTFTGYVLYLATNMGDTGIDEGCDD</sequence>
<proteinExistence type="predicted"/>
<reference evidence="1" key="1">
    <citation type="journal article" date="2021" name="Proc. Natl. Acad. Sci. U.S.A.">
        <title>A Catalog of Tens of Thousands of Viruses from Human Metagenomes Reveals Hidden Associations with Chronic Diseases.</title>
        <authorList>
            <person name="Tisza M.J."/>
            <person name="Buck C.B."/>
        </authorList>
    </citation>
    <scope>NUCLEOTIDE SEQUENCE</scope>
    <source>
        <strain evidence="1">CtrCN24</strain>
    </source>
</reference>
<protein>
    <submittedName>
        <fullName evidence="1">Uncharacterized protein</fullName>
    </submittedName>
</protein>
<name>A0A8S5SKF9_9CAUD</name>
<evidence type="ECO:0000313" key="1">
    <source>
        <dbReference type="EMBL" id="DAF51505.1"/>
    </source>
</evidence>
<organism evidence="1">
    <name type="scientific">Siphoviridae sp. ctrCN24</name>
    <dbReference type="NCBI Taxonomy" id="2827953"/>
    <lineage>
        <taxon>Viruses</taxon>
        <taxon>Duplodnaviria</taxon>
        <taxon>Heunggongvirae</taxon>
        <taxon>Uroviricota</taxon>
        <taxon>Caudoviricetes</taxon>
    </lineage>
</organism>
<dbReference type="EMBL" id="BK032616">
    <property type="protein sequence ID" value="DAF51505.1"/>
    <property type="molecule type" value="Genomic_DNA"/>
</dbReference>
<accession>A0A8S5SKF9</accession>